<dbReference type="GO" id="GO:0046872">
    <property type="term" value="F:metal ion binding"/>
    <property type="evidence" value="ECO:0007669"/>
    <property type="project" value="InterPro"/>
</dbReference>
<comment type="caution">
    <text evidence="3">The sequence shown here is derived from an EMBL/GenBank/DDBJ whole genome shotgun (WGS) entry which is preliminary data.</text>
</comment>
<dbReference type="SUPFAM" id="SSF54292">
    <property type="entry name" value="2Fe-2S ferredoxin-like"/>
    <property type="match status" value="1"/>
</dbReference>
<evidence type="ECO:0000313" key="4">
    <source>
        <dbReference type="Proteomes" id="UP000055702"/>
    </source>
</evidence>
<dbReference type="Pfam" id="PF01799">
    <property type="entry name" value="Fer2_2"/>
    <property type="match status" value="1"/>
</dbReference>
<dbReference type="Gene3D" id="1.10.150.120">
    <property type="entry name" value="[2Fe-2S]-binding domain"/>
    <property type="match status" value="1"/>
</dbReference>
<dbReference type="InterPro" id="IPR036010">
    <property type="entry name" value="2Fe-2S_ferredoxin-like_sf"/>
</dbReference>
<dbReference type="InterPro" id="IPR001041">
    <property type="entry name" value="2Fe-2S_ferredoxin-type"/>
</dbReference>
<gene>
    <name evidence="3" type="ORF">AWJ07_07000</name>
</gene>
<dbReference type="InterPro" id="IPR012675">
    <property type="entry name" value="Beta-grasp_dom_sf"/>
</dbReference>
<keyword evidence="1" id="KW-0830">Ubiquinone</keyword>
<dbReference type="Proteomes" id="UP000055702">
    <property type="component" value="Unassembled WGS sequence"/>
</dbReference>
<dbReference type="SUPFAM" id="SSF47741">
    <property type="entry name" value="CO dehydrogenase ISP C-domain like"/>
    <property type="match status" value="1"/>
</dbReference>
<reference evidence="3 4" key="1">
    <citation type="submission" date="2016-01" db="EMBL/GenBank/DDBJ databases">
        <title>Draft genome of the antarctic isolate Shewanella frigidimarina Ag06-30.</title>
        <authorList>
            <person name="Parmeciano Di Noto G."/>
            <person name="Vazquez S."/>
            <person name="Mac Cormack W."/>
            <person name="Iriarte A."/>
            <person name="Quiroga C."/>
        </authorList>
    </citation>
    <scope>NUCLEOTIDE SEQUENCE [LARGE SCALE GENOMIC DNA]</scope>
    <source>
        <strain evidence="3 4">Ag06-30</strain>
    </source>
</reference>
<dbReference type="PANTHER" id="PTHR45331:SF2">
    <property type="entry name" value="OXIDOREDUCTASE WITH IRON-SULFUR SUBUNIT"/>
    <property type="match status" value="1"/>
</dbReference>
<dbReference type="InterPro" id="IPR052914">
    <property type="entry name" value="Aldehyde_Oxdr_Iron-Sulfur"/>
</dbReference>
<protein>
    <submittedName>
        <fullName evidence="3">(2Fe-2S)-binding protein</fullName>
    </submittedName>
</protein>
<dbReference type="AlphaFoldDB" id="A0A119CZE1"/>
<organism evidence="3">
    <name type="scientific">Shewanella frigidimarina</name>
    <dbReference type="NCBI Taxonomy" id="56812"/>
    <lineage>
        <taxon>Bacteria</taxon>
        <taxon>Pseudomonadati</taxon>
        <taxon>Pseudomonadota</taxon>
        <taxon>Gammaproteobacteria</taxon>
        <taxon>Alteromonadales</taxon>
        <taxon>Shewanellaceae</taxon>
        <taxon>Shewanella</taxon>
    </lineage>
</organism>
<dbReference type="GO" id="GO:0051537">
    <property type="term" value="F:2 iron, 2 sulfur cluster binding"/>
    <property type="evidence" value="ECO:0007669"/>
    <property type="project" value="TreeGrafter"/>
</dbReference>
<dbReference type="InterPro" id="IPR002888">
    <property type="entry name" value="2Fe-2S-bd"/>
</dbReference>
<accession>A0A119CZE1</accession>
<dbReference type="Gene3D" id="3.10.20.30">
    <property type="match status" value="1"/>
</dbReference>
<evidence type="ECO:0000259" key="2">
    <source>
        <dbReference type="PROSITE" id="PS51085"/>
    </source>
</evidence>
<evidence type="ECO:0000313" key="3">
    <source>
        <dbReference type="EMBL" id="KVX01192.1"/>
    </source>
</evidence>
<dbReference type="PANTHER" id="PTHR45331">
    <property type="entry name" value="OXIDOREDUCTASE, IRON-SULPHUR BINDING SUBUNIT-RELATED-RELATED"/>
    <property type="match status" value="1"/>
</dbReference>
<evidence type="ECO:0000256" key="1">
    <source>
        <dbReference type="ARBA" id="ARBA00023075"/>
    </source>
</evidence>
<dbReference type="GO" id="GO:0016903">
    <property type="term" value="F:oxidoreductase activity, acting on the aldehyde or oxo group of donors"/>
    <property type="evidence" value="ECO:0007669"/>
    <property type="project" value="TreeGrafter"/>
</dbReference>
<sequence>MSQSIKLTINNQAIGPIDVGDGTMMIEFLHEYLNLTGTKFGCGAGVCHACTVIVDDEQGMSEVVRTCINGVERFNGKRIRTVEGHAKQNAQGEITALSPVQQTFLEHFSFQCGWCTSGFVNESTALIERLERKPIAKDNVEQVIEDALGEHVCRCTGYVKYYAAMKDLILKTKGLTLS</sequence>
<feature type="domain" description="2Fe-2S ferredoxin-type" evidence="2">
    <location>
        <begin position="3"/>
        <end position="85"/>
    </location>
</feature>
<dbReference type="PROSITE" id="PS51085">
    <property type="entry name" value="2FE2S_FER_2"/>
    <property type="match status" value="1"/>
</dbReference>
<dbReference type="InterPro" id="IPR036884">
    <property type="entry name" value="2Fe-2S-bd_dom_sf"/>
</dbReference>
<proteinExistence type="predicted"/>
<dbReference type="Pfam" id="PF00111">
    <property type="entry name" value="Fer2"/>
    <property type="match status" value="1"/>
</dbReference>
<dbReference type="EMBL" id="LRDC01000029">
    <property type="protein sequence ID" value="KVX01192.1"/>
    <property type="molecule type" value="Genomic_DNA"/>
</dbReference>
<name>A0A119CZE1_SHEFR</name>
<dbReference type="RefSeq" id="WP_059746569.1">
    <property type="nucleotide sequence ID" value="NZ_LRDC01000029.1"/>
</dbReference>